<evidence type="ECO:0000256" key="7">
    <source>
        <dbReference type="SAM" id="MobiDB-lite"/>
    </source>
</evidence>
<keyword evidence="10" id="KW-1185">Reference proteome</keyword>
<evidence type="ECO:0000313" key="10">
    <source>
        <dbReference type="Proteomes" id="UP001108027"/>
    </source>
</evidence>
<dbReference type="AlphaFoldDB" id="A0A9Q3YNG8"/>
<evidence type="ECO:0000256" key="4">
    <source>
        <dbReference type="ARBA" id="ARBA00022989"/>
    </source>
</evidence>
<dbReference type="GO" id="GO:0006508">
    <property type="term" value="P:proteolysis"/>
    <property type="evidence" value="ECO:0007669"/>
    <property type="project" value="UniProtKB-KW"/>
</dbReference>
<dbReference type="SUPFAM" id="SSF117892">
    <property type="entry name" value="Band 7/SPFH domain"/>
    <property type="match status" value="2"/>
</dbReference>
<keyword evidence="5" id="KW-0472">Membrane</keyword>
<feature type="compositionally biased region" description="Acidic residues" evidence="7">
    <location>
        <begin position="172"/>
        <end position="186"/>
    </location>
</feature>
<keyword evidence="3" id="KW-0812">Transmembrane</keyword>
<proteinExistence type="inferred from homology"/>
<evidence type="ECO:0000256" key="6">
    <source>
        <dbReference type="PIRNR" id="PIRNR005651"/>
    </source>
</evidence>
<accession>A0A9Q3YNG8</accession>
<comment type="caution">
    <text evidence="9">The sequence shown here is derived from an EMBL/GenBank/DDBJ whole genome shotgun (WGS) entry which is preliminary data.</text>
</comment>
<feature type="region of interest" description="Disordered" evidence="7">
    <location>
        <begin position="148"/>
        <end position="212"/>
    </location>
</feature>
<dbReference type="Pfam" id="PF01145">
    <property type="entry name" value="Band_7"/>
    <property type="match status" value="2"/>
</dbReference>
<dbReference type="CDD" id="cd03405">
    <property type="entry name" value="SPFH_HflC"/>
    <property type="match status" value="1"/>
</dbReference>
<organism evidence="9 10">
    <name type="scientific">Alloalcanivorax marinus</name>
    <dbReference type="NCBI Taxonomy" id="1177169"/>
    <lineage>
        <taxon>Bacteria</taxon>
        <taxon>Pseudomonadati</taxon>
        <taxon>Pseudomonadota</taxon>
        <taxon>Gammaproteobacteria</taxon>
        <taxon>Oceanospirillales</taxon>
        <taxon>Alcanivoracaceae</taxon>
        <taxon>Alloalcanivorax</taxon>
    </lineage>
</organism>
<dbReference type="Gene3D" id="3.30.479.30">
    <property type="entry name" value="Band 7 domain"/>
    <property type="match status" value="2"/>
</dbReference>
<dbReference type="InterPro" id="IPR036013">
    <property type="entry name" value="Band_7/SPFH_dom_sf"/>
</dbReference>
<keyword evidence="9" id="KW-0645">Protease</keyword>
<protein>
    <recommendedName>
        <fullName evidence="6">Protein HflC</fullName>
    </recommendedName>
</protein>
<dbReference type="RefSeq" id="WP_204427427.1">
    <property type="nucleotide sequence ID" value="NZ_ARXL01000135.1"/>
</dbReference>
<reference evidence="9" key="1">
    <citation type="submission" date="2021-10" db="EMBL/GenBank/DDBJ databases">
        <title>The diversity and Nitrogen Metabolism of Culturable Nitrate-Utilizing Bacteria Within the Oxygen Minimum Zone of the Changjiang (Yangtze River)Estuary.</title>
        <authorList>
            <person name="Zhang D."/>
            <person name="Zheng J."/>
            <person name="Liu S."/>
            <person name="He W."/>
        </authorList>
    </citation>
    <scope>NUCLEOTIDE SEQUENCE</scope>
    <source>
        <strain evidence="9">FXH-223</strain>
    </source>
</reference>
<keyword evidence="9" id="KW-0378">Hydrolase</keyword>
<comment type="subcellular location">
    <subcellularLocation>
        <location evidence="1">Membrane</location>
        <topology evidence="1">Single-pass membrane protein</topology>
    </subcellularLocation>
</comment>
<dbReference type="NCBIfam" id="TIGR01932">
    <property type="entry name" value="hflC"/>
    <property type="match status" value="1"/>
</dbReference>
<dbReference type="GO" id="GO:0016020">
    <property type="term" value="C:membrane"/>
    <property type="evidence" value="ECO:0007669"/>
    <property type="project" value="UniProtKB-SubCell"/>
</dbReference>
<comment type="similarity">
    <text evidence="2 6">Belongs to the band 7/mec-2 family. HflC subfamily.</text>
</comment>
<gene>
    <name evidence="9" type="primary">hflC</name>
    <name evidence="9" type="ORF">LL252_04520</name>
</gene>
<evidence type="ECO:0000313" key="9">
    <source>
        <dbReference type="EMBL" id="MCC4307830.1"/>
    </source>
</evidence>
<dbReference type="GO" id="GO:0008233">
    <property type="term" value="F:peptidase activity"/>
    <property type="evidence" value="ECO:0007669"/>
    <property type="project" value="UniProtKB-KW"/>
</dbReference>
<dbReference type="PIRSF" id="PIRSF005651">
    <property type="entry name" value="HflC"/>
    <property type="match status" value="1"/>
</dbReference>
<dbReference type="SMART" id="SM00244">
    <property type="entry name" value="PHB"/>
    <property type="match status" value="1"/>
</dbReference>
<keyword evidence="4" id="KW-1133">Transmembrane helix</keyword>
<dbReference type="Proteomes" id="UP001108027">
    <property type="component" value="Unassembled WGS sequence"/>
</dbReference>
<dbReference type="InterPro" id="IPR010200">
    <property type="entry name" value="HflC"/>
</dbReference>
<dbReference type="EMBL" id="JAJGNA010000003">
    <property type="protein sequence ID" value="MCC4307830.1"/>
    <property type="molecule type" value="Genomic_DNA"/>
</dbReference>
<evidence type="ECO:0000256" key="5">
    <source>
        <dbReference type="ARBA" id="ARBA00023136"/>
    </source>
</evidence>
<evidence type="ECO:0000256" key="3">
    <source>
        <dbReference type="ARBA" id="ARBA00022692"/>
    </source>
</evidence>
<dbReference type="PANTHER" id="PTHR42911:SF1">
    <property type="entry name" value="MODULATOR OF FTSH PROTEASE HFLC"/>
    <property type="match status" value="1"/>
</dbReference>
<evidence type="ECO:0000256" key="2">
    <source>
        <dbReference type="ARBA" id="ARBA00007862"/>
    </source>
</evidence>
<dbReference type="InterPro" id="IPR001107">
    <property type="entry name" value="Band_7"/>
</dbReference>
<name>A0A9Q3YNG8_9GAMM</name>
<evidence type="ECO:0000256" key="1">
    <source>
        <dbReference type="ARBA" id="ARBA00004167"/>
    </source>
</evidence>
<evidence type="ECO:0000259" key="8">
    <source>
        <dbReference type="SMART" id="SM00244"/>
    </source>
</evidence>
<feature type="domain" description="Band 7" evidence="8">
    <location>
        <begin position="21"/>
        <end position="255"/>
    </location>
</feature>
<dbReference type="PANTHER" id="PTHR42911">
    <property type="entry name" value="MODULATOR OF FTSH PROTEASE HFLC"/>
    <property type="match status" value="1"/>
</dbReference>
<comment type="function">
    <text evidence="6">HflC and HflK could regulate a protease.</text>
</comment>
<sequence>MGTRSWLVLVAVGVLLLLALDSFYIVNETEKAVLKRFSRVEQADIEPGIYPKVPLIDEVIRVDGRLLTHDVPTQSFLTAEKKLLNVDAFVTWRIADVQRYIVSVGAGANSGQAMERRARELLDPRVNEALRNQFASRTVQEVVAGRGGALPDEALDPSAVSTGELMNGTTSAEEEAEAAQAADEEAAAVTQAQPDPDAGSGPPPEKDDQREELMNSVAQEVNAATLEDLGIEVVDVRVKQVDWPEQVRGRVFDRMRAERARDAAEHRARGREVAERIRAAADRERTEILAQAYEAAQKTRGEGDARATNIYANAYSKDREFFRFYRSLQAYRDSFNSPDDLLILSPDSEFFRYMKQSGAD</sequence>